<dbReference type="InParanoid" id="A0A401GYD8"/>
<dbReference type="RefSeq" id="XP_027618151.1">
    <property type="nucleotide sequence ID" value="XM_027762350.1"/>
</dbReference>
<gene>
    <name evidence="1" type="ORF">SCP_1004850</name>
</gene>
<reference evidence="1 2" key="1">
    <citation type="journal article" date="2018" name="Sci. Rep.">
        <title>Genome sequence of the cauliflower mushroom Sparassis crispa (Hanabiratake) and its association with beneficial usage.</title>
        <authorList>
            <person name="Kiyama R."/>
            <person name="Furutani Y."/>
            <person name="Kawaguchi K."/>
            <person name="Nakanishi T."/>
        </authorList>
    </citation>
    <scope>NUCLEOTIDE SEQUENCE [LARGE SCALE GENOMIC DNA]</scope>
</reference>
<comment type="caution">
    <text evidence="1">The sequence shown here is derived from an EMBL/GenBank/DDBJ whole genome shotgun (WGS) entry which is preliminary data.</text>
</comment>
<dbReference type="Proteomes" id="UP000287166">
    <property type="component" value="Unassembled WGS sequence"/>
</dbReference>
<evidence type="ECO:0000313" key="1">
    <source>
        <dbReference type="EMBL" id="GBE87238.1"/>
    </source>
</evidence>
<dbReference type="EMBL" id="BFAD01000010">
    <property type="protein sequence ID" value="GBE87238.1"/>
    <property type="molecule type" value="Genomic_DNA"/>
</dbReference>
<organism evidence="1 2">
    <name type="scientific">Sparassis crispa</name>
    <dbReference type="NCBI Taxonomy" id="139825"/>
    <lineage>
        <taxon>Eukaryota</taxon>
        <taxon>Fungi</taxon>
        <taxon>Dikarya</taxon>
        <taxon>Basidiomycota</taxon>
        <taxon>Agaricomycotina</taxon>
        <taxon>Agaricomycetes</taxon>
        <taxon>Polyporales</taxon>
        <taxon>Sparassidaceae</taxon>
        <taxon>Sparassis</taxon>
    </lineage>
</organism>
<name>A0A401GYD8_9APHY</name>
<keyword evidence="2" id="KW-1185">Reference proteome</keyword>
<sequence>MVDVCEGENGERERSSARYARAIPILSLSVQPSNSSLYPPSVFPSMVSFVEDSITTELQSLPALCAVRSPSRQEIEGLDYNCPLSTGLLVNATSDHSKTTTMSFRYITSPSDIAALDWIERTYAPAIHEIDVMRRPYVAWLVHFLGI</sequence>
<accession>A0A401GYD8</accession>
<evidence type="ECO:0000313" key="2">
    <source>
        <dbReference type="Proteomes" id="UP000287166"/>
    </source>
</evidence>
<proteinExistence type="predicted"/>
<protein>
    <submittedName>
        <fullName evidence="1">Uncharacterized protein</fullName>
    </submittedName>
</protein>
<dbReference type="GeneID" id="38784155"/>
<dbReference type="AlphaFoldDB" id="A0A401GYD8"/>